<dbReference type="InterPro" id="IPR007466">
    <property type="entry name" value="Peptidyl-Arg-deiminase_porph"/>
</dbReference>
<protein>
    <submittedName>
        <fullName evidence="2">Agmatine deiminase</fullName>
    </submittedName>
</protein>
<dbReference type="GO" id="GO:0047632">
    <property type="term" value="F:agmatine deiminase activity"/>
    <property type="evidence" value="ECO:0007669"/>
    <property type="project" value="TreeGrafter"/>
</dbReference>
<organism evidence="2 3">
    <name type="scientific">Gallaecimonas pentaromativorans</name>
    <dbReference type="NCBI Taxonomy" id="584787"/>
    <lineage>
        <taxon>Bacteria</taxon>
        <taxon>Pseudomonadati</taxon>
        <taxon>Pseudomonadota</taxon>
        <taxon>Gammaproteobacteria</taxon>
        <taxon>Enterobacterales</taxon>
        <taxon>Gallaecimonadaceae</taxon>
        <taxon>Gallaecimonas</taxon>
    </lineage>
</organism>
<dbReference type="STRING" id="584787.GCA_001247655_01057"/>
<keyword evidence="3" id="KW-1185">Reference proteome</keyword>
<name>A0A3N1P9W4_9GAMM</name>
<dbReference type="PANTHER" id="PTHR31377:SF0">
    <property type="entry name" value="AGMATINE DEIMINASE-RELATED"/>
    <property type="match status" value="1"/>
</dbReference>
<dbReference type="SUPFAM" id="SSF55909">
    <property type="entry name" value="Pentein"/>
    <property type="match status" value="1"/>
</dbReference>
<dbReference type="Pfam" id="PF04371">
    <property type="entry name" value="PAD_porph"/>
    <property type="match status" value="1"/>
</dbReference>
<dbReference type="GO" id="GO:0009446">
    <property type="term" value="P:putrescine biosynthetic process"/>
    <property type="evidence" value="ECO:0007669"/>
    <property type="project" value="InterPro"/>
</dbReference>
<evidence type="ECO:0000256" key="1">
    <source>
        <dbReference type="ARBA" id="ARBA00022801"/>
    </source>
</evidence>
<comment type="caution">
    <text evidence="2">The sequence shown here is derived from an EMBL/GenBank/DDBJ whole genome shotgun (WGS) entry which is preliminary data.</text>
</comment>
<dbReference type="Gene3D" id="3.75.10.10">
    <property type="entry name" value="L-arginine/glycine Amidinotransferase, Chain A"/>
    <property type="match status" value="1"/>
</dbReference>
<gene>
    <name evidence="2" type="ORF">EDC28_10676</name>
</gene>
<sequence length="349" mass="38697">MQRLLAEWEGLDGVLLTWPHKNTDWDHMLDEVIPLYEALAYVISDYADVLIAAPEDEVESIKEKLLALGISDDAFMVYGVPSNDTWARDHGPLTVETPEGLKLLDYTFTGWGNKFDAALDNQITARLDELGAFAVPVEQKALVLEGGAIEFDGDRTLLATSECLLNPNRNPHLTKEQIEAQLKADFGAEKINWLNHGYLAGDDTDSHIDTLARLCPNNVIAYVKCDDEQDQHFEAFQKMEAELEAMTDADGKPYKLVPLPWPFEVFDDEGQRLPATYANFLICNGAVLVPVYNDDRDEEALAAISEAFPGFDVVGLNCLPLIKQHGSLHCVTMQLPQGTLSLLPPGVEL</sequence>
<dbReference type="GO" id="GO:0004668">
    <property type="term" value="F:protein-arginine deiminase activity"/>
    <property type="evidence" value="ECO:0007669"/>
    <property type="project" value="InterPro"/>
</dbReference>
<dbReference type="EMBL" id="RJUL01000006">
    <property type="protein sequence ID" value="ROQ24829.1"/>
    <property type="molecule type" value="Genomic_DNA"/>
</dbReference>
<keyword evidence="1" id="KW-0378">Hydrolase</keyword>
<dbReference type="PANTHER" id="PTHR31377">
    <property type="entry name" value="AGMATINE DEIMINASE-RELATED"/>
    <property type="match status" value="1"/>
</dbReference>
<dbReference type="Proteomes" id="UP000268033">
    <property type="component" value="Unassembled WGS sequence"/>
</dbReference>
<reference evidence="2 3" key="1">
    <citation type="submission" date="2018-11" db="EMBL/GenBank/DDBJ databases">
        <title>Genomic Encyclopedia of Type Strains, Phase IV (KMG-IV): sequencing the most valuable type-strain genomes for metagenomic binning, comparative biology and taxonomic classification.</title>
        <authorList>
            <person name="Goeker M."/>
        </authorList>
    </citation>
    <scope>NUCLEOTIDE SEQUENCE [LARGE SCALE GENOMIC DNA]</scope>
    <source>
        <strain evidence="2 3">DSM 21945</strain>
    </source>
</reference>
<evidence type="ECO:0000313" key="2">
    <source>
        <dbReference type="EMBL" id="ROQ24829.1"/>
    </source>
</evidence>
<accession>A0A3N1P9W4</accession>
<dbReference type="AlphaFoldDB" id="A0A3N1P9W4"/>
<proteinExistence type="predicted"/>
<evidence type="ECO:0000313" key="3">
    <source>
        <dbReference type="Proteomes" id="UP000268033"/>
    </source>
</evidence>
<dbReference type="RefSeq" id="WP_123421742.1">
    <property type="nucleotide sequence ID" value="NZ_RJUL01000006.1"/>
</dbReference>